<dbReference type="OrthoDB" id="9812156at2"/>
<dbReference type="AlphaFoldDB" id="A0A1G7DTM1"/>
<proteinExistence type="predicted"/>
<reference evidence="4 5" key="1">
    <citation type="submission" date="2016-10" db="EMBL/GenBank/DDBJ databases">
        <authorList>
            <person name="de Groot N.N."/>
        </authorList>
    </citation>
    <scope>NUCLEOTIDE SEQUENCE [LARGE SCALE GENOMIC DNA]</scope>
    <source>
        <strain evidence="4 5">DSM 24015</strain>
    </source>
</reference>
<keyword evidence="1" id="KW-0479">Metal-binding</keyword>
<dbReference type="SMART" id="SM00910">
    <property type="entry name" value="HIRAN"/>
    <property type="match status" value="1"/>
</dbReference>
<protein>
    <submittedName>
        <fullName evidence="4">HIRAN domain-containing protein</fullName>
    </submittedName>
</protein>
<keyword evidence="5" id="KW-1185">Reference proteome</keyword>
<feature type="domain" description="HIRAN" evidence="3">
    <location>
        <begin position="11"/>
        <end position="107"/>
    </location>
</feature>
<dbReference type="GO" id="GO:0008270">
    <property type="term" value="F:zinc ion binding"/>
    <property type="evidence" value="ECO:0007669"/>
    <property type="project" value="InterPro"/>
</dbReference>
<evidence type="ECO:0000256" key="1">
    <source>
        <dbReference type="ARBA" id="ARBA00022723"/>
    </source>
</evidence>
<evidence type="ECO:0000313" key="5">
    <source>
        <dbReference type="Proteomes" id="UP000198517"/>
    </source>
</evidence>
<dbReference type="Pfam" id="PF08797">
    <property type="entry name" value="HIRAN"/>
    <property type="match status" value="1"/>
</dbReference>
<dbReference type="InterPro" id="IPR014905">
    <property type="entry name" value="HIRAN"/>
</dbReference>
<keyword evidence="2" id="KW-0378">Hydrolase</keyword>
<dbReference type="GO" id="GO:0016818">
    <property type="term" value="F:hydrolase activity, acting on acid anhydrides, in phosphorus-containing anhydrides"/>
    <property type="evidence" value="ECO:0007669"/>
    <property type="project" value="InterPro"/>
</dbReference>
<accession>A0A1G7DTM1</accession>
<dbReference type="Gene3D" id="3.30.70.2330">
    <property type="match status" value="1"/>
</dbReference>
<dbReference type="RefSeq" id="WP_092737061.1">
    <property type="nucleotide sequence ID" value="NZ_FNAS01000012.1"/>
</dbReference>
<gene>
    <name evidence="4" type="ORF">SAMN05421544_11253</name>
</gene>
<dbReference type="Proteomes" id="UP000198517">
    <property type="component" value="Unassembled WGS sequence"/>
</dbReference>
<organism evidence="4 5">
    <name type="scientific">Riemerella columbipharyngis</name>
    <dbReference type="NCBI Taxonomy" id="1071918"/>
    <lineage>
        <taxon>Bacteria</taxon>
        <taxon>Pseudomonadati</taxon>
        <taxon>Bacteroidota</taxon>
        <taxon>Flavobacteriia</taxon>
        <taxon>Flavobacteriales</taxon>
        <taxon>Weeksellaceae</taxon>
        <taxon>Riemerella</taxon>
    </lineage>
</organism>
<sequence>METQKKHREHLANFHIAGLTYYEATSCFKKLKIGTKLRMELEEDNKYDPRAVAIYYKGFKLGFVPRTENRFFYKLLKTNNHDIIDLHIQQIDPTEHPEQQIRVVAHLTEK</sequence>
<dbReference type="EMBL" id="FNAS01000012">
    <property type="protein sequence ID" value="SDE54833.1"/>
    <property type="molecule type" value="Genomic_DNA"/>
</dbReference>
<evidence type="ECO:0000256" key="2">
    <source>
        <dbReference type="ARBA" id="ARBA00022801"/>
    </source>
</evidence>
<dbReference type="GO" id="GO:0003676">
    <property type="term" value="F:nucleic acid binding"/>
    <property type="evidence" value="ECO:0007669"/>
    <property type="project" value="InterPro"/>
</dbReference>
<evidence type="ECO:0000313" key="4">
    <source>
        <dbReference type="EMBL" id="SDE54833.1"/>
    </source>
</evidence>
<evidence type="ECO:0000259" key="3">
    <source>
        <dbReference type="SMART" id="SM00910"/>
    </source>
</evidence>
<dbReference type="STRING" id="1071918.SAMN05421544_11253"/>
<name>A0A1G7DTM1_9FLAO</name>